<feature type="region of interest" description="Disordered" evidence="3">
    <location>
        <begin position="28"/>
        <end position="77"/>
    </location>
</feature>
<reference evidence="6 7" key="1">
    <citation type="submission" date="2024-10" db="EMBL/GenBank/DDBJ databases">
        <title>The Natural Products Discovery Center: Release of the First 8490 Sequenced Strains for Exploring Actinobacteria Biosynthetic Diversity.</title>
        <authorList>
            <person name="Kalkreuter E."/>
            <person name="Kautsar S.A."/>
            <person name="Yang D."/>
            <person name="Bader C.D."/>
            <person name="Teijaro C.N."/>
            <person name="Fluegel L."/>
            <person name="Davis C.M."/>
            <person name="Simpson J.R."/>
            <person name="Lauterbach L."/>
            <person name="Steele A.D."/>
            <person name="Gui C."/>
            <person name="Meng S."/>
            <person name="Li G."/>
            <person name="Viehrig K."/>
            <person name="Ye F."/>
            <person name="Su P."/>
            <person name="Kiefer A.F."/>
            <person name="Nichols A."/>
            <person name="Cepeda A.J."/>
            <person name="Yan W."/>
            <person name="Fan B."/>
            <person name="Jiang Y."/>
            <person name="Adhikari A."/>
            <person name="Zheng C.-J."/>
            <person name="Schuster L."/>
            <person name="Cowan T.M."/>
            <person name="Smanski M.J."/>
            <person name="Chevrette M.G."/>
            <person name="De Carvalho L.P.S."/>
            <person name="Shen B."/>
        </authorList>
    </citation>
    <scope>NUCLEOTIDE SEQUENCE [LARGE SCALE GENOMIC DNA]</scope>
    <source>
        <strain evidence="6 7">NPDC087220</strain>
    </source>
</reference>
<dbReference type="Pfam" id="PF01522">
    <property type="entry name" value="Polysacc_deac_1"/>
    <property type="match status" value="1"/>
</dbReference>
<dbReference type="InterPro" id="IPR011330">
    <property type="entry name" value="Glyco_hydro/deAcase_b/a-brl"/>
</dbReference>
<sequence>MKNDEPTVGRRVLLRTAVFLGIATASGLLASGESGPPGTGAAGGTPGGGGAAGAAGAAGQPGPGGAAGPGGVRAVRPQTPGRTAYRLAPMTAEAPVRPPAARPAVRTRPILELDPAAAARSAMVLTFDDGPDPRYTPGILDTLARYGVRAMFFVCGEMAAENPDLVRRMAAEGHLIGNHTWSHPLIPSLSRPGLASEIGRTSEVVEKTVGAPPLWFRAPYGAWNRAAFEIGAELGMEPLAWTVDSLDWTEPGASVIVSRILKGAGPGVIVLSHDAGGDRTQSVHALGTYLPQLLARGYRMTLPVLPPR</sequence>
<evidence type="ECO:0000259" key="5">
    <source>
        <dbReference type="PROSITE" id="PS51677"/>
    </source>
</evidence>
<accession>A0ABW8EN72</accession>
<organism evidence="6 7">
    <name type="scientific">Streptomyces toxytricini</name>
    <name type="common">Actinomyces toxytricini</name>
    <dbReference type="NCBI Taxonomy" id="67369"/>
    <lineage>
        <taxon>Bacteria</taxon>
        <taxon>Bacillati</taxon>
        <taxon>Actinomycetota</taxon>
        <taxon>Actinomycetes</taxon>
        <taxon>Kitasatosporales</taxon>
        <taxon>Streptomycetaceae</taxon>
        <taxon>Streptomyces</taxon>
    </lineage>
</organism>
<keyword evidence="4" id="KW-0472">Membrane</keyword>
<feature type="compositionally biased region" description="Gly residues" evidence="3">
    <location>
        <begin position="35"/>
        <end position="53"/>
    </location>
</feature>
<keyword evidence="4" id="KW-0812">Transmembrane</keyword>
<dbReference type="Gene3D" id="3.20.20.370">
    <property type="entry name" value="Glycoside hydrolase/deacetylase"/>
    <property type="match status" value="1"/>
</dbReference>
<dbReference type="EC" id="3.-.-.-" evidence="6"/>
<dbReference type="RefSeq" id="WP_365509838.1">
    <property type="nucleotide sequence ID" value="NZ_JBFANW010000211.1"/>
</dbReference>
<evidence type="ECO:0000313" key="7">
    <source>
        <dbReference type="Proteomes" id="UP001617351"/>
    </source>
</evidence>
<dbReference type="SUPFAM" id="SSF88713">
    <property type="entry name" value="Glycoside hydrolase/deacetylase"/>
    <property type="match status" value="1"/>
</dbReference>
<keyword evidence="4" id="KW-1133">Transmembrane helix</keyword>
<dbReference type="InterPro" id="IPR002509">
    <property type="entry name" value="NODB_dom"/>
</dbReference>
<dbReference type="Proteomes" id="UP001617351">
    <property type="component" value="Unassembled WGS sequence"/>
</dbReference>
<protein>
    <submittedName>
        <fullName evidence="6">Polysaccharide deacetylase family protein</fullName>
        <ecNumber evidence="6">3.-.-.-</ecNumber>
    </submittedName>
</protein>
<feature type="domain" description="NodB homology" evidence="5">
    <location>
        <begin position="121"/>
        <end position="301"/>
    </location>
</feature>
<keyword evidence="1" id="KW-0479">Metal-binding</keyword>
<evidence type="ECO:0000256" key="3">
    <source>
        <dbReference type="SAM" id="MobiDB-lite"/>
    </source>
</evidence>
<keyword evidence="2 6" id="KW-0378">Hydrolase</keyword>
<dbReference type="GO" id="GO:0016787">
    <property type="term" value="F:hydrolase activity"/>
    <property type="evidence" value="ECO:0007669"/>
    <property type="project" value="UniProtKB-KW"/>
</dbReference>
<name>A0ABW8EN72_STRT5</name>
<dbReference type="EMBL" id="JBIUYY010000013">
    <property type="protein sequence ID" value="MFJ2824705.1"/>
    <property type="molecule type" value="Genomic_DNA"/>
</dbReference>
<dbReference type="CDD" id="cd10917">
    <property type="entry name" value="CE4_NodB_like_6s_7s"/>
    <property type="match status" value="1"/>
</dbReference>
<dbReference type="PANTHER" id="PTHR10587:SF133">
    <property type="entry name" value="CHITIN DEACETYLASE 1-RELATED"/>
    <property type="match status" value="1"/>
</dbReference>
<feature type="compositionally biased region" description="Gly residues" evidence="3">
    <location>
        <begin position="59"/>
        <end position="71"/>
    </location>
</feature>
<comment type="caution">
    <text evidence="6">The sequence shown here is derived from an EMBL/GenBank/DDBJ whole genome shotgun (WGS) entry which is preliminary data.</text>
</comment>
<evidence type="ECO:0000256" key="4">
    <source>
        <dbReference type="SAM" id="Phobius"/>
    </source>
</evidence>
<evidence type="ECO:0000256" key="2">
    <source>
        <dbReference type="ARBA" id="ARBA00022801"/>
    </source>
</evidence>
<dbReference type="PROSITE" id="PS51677">
    <property type="entry name" value="NODB"/>
    <property type="match status" value="1"/>
</dbReference>
<evidence type="ECO:0000313" key="6">
    <source>
        <dbReference type="EMBL" id="MFJ2824705.1"/>
    </source>
</evidence>
<dbReference type="PANTHER" id="PTHR10587">
    <property type="entry name" value="GLYCOSYL TRANSFERASE-RELATED"/>
    <property type="match status" value="1"/>
</dbReference>
<dbReference type="InterPro" id="IPR050248">
    <property type="entry name" value="Polysacc_deacetylase_ArnD"/>
</dbReference>
<keyword evidence="7" id="KW-1185">Reference proteome</keyword>
<proteinExistence type="predicted"/>
<evidence type="ECO:0000256" key="1">
    <source>
        <dbReference type="ARBA" id="ARBA00022723"/>
    </source>
</evidence>
<feature type="transmembrane region" description="Helical" evidence="4">
    <location>
        <begin position="12"/>
        <end position="30"/>
    </location>
</feature>
<gene>
    <name evidence="6" type="ORF">ACIO7M_26825</name>
</gene>